<sequence>MDARTKVAAGAAAIAVSALVGLEGYTGGPYLDSAGVLTDCYGNTKNVRRDLVRSQAQCQALLNSEALRIGNHILSLTTRPVSTQTLASYISFTYNVGDSAFRASTLLKLHNQGRYREACEQMRRWVYVTVAGIKIRLQGLVNRRDKEVALCLSGLN</sequence>
<dbReference type="EMBL" id="QNRQ01000005">
    <property type="protein sequence ID" value="RBP39267.1"/>
    <property type="molecule type" value="Genomic_DNA"/>
</dbReference>
<dbReference type="RefSeq" id="WP_113933242.1">
    <property type="nucleotide sequence ID" value="NZ_JACCEU010000003.1"/>
</dbReference>
<dbReference type="GO" id="GO:0016998">
    <property type="term" value="P:cell wall macromolecule catabolic process"/>
    <property type="evidence" value="ECO:0007669"/>
    <property type="project" value="InterPro"/>
</dbReference>
<name>A0A366HBV8_9BURK</name>
<comment type="similarity">
    <text evidence="6">Belongs to the glycosyl hydrolase 24 family.</text>
</comment>
<organism evidence="7 8">
    <name type="scientific">Eoetvoesiella caeni</name>
    <dbReference type="NCBI Taxonomy" id="645616"/>
    <lineage>
        <taxon>Bacteria</taxon>
        <taxon>Pseudomonadati</taxon>
        <taxon>Pseudomonadota</taxon>
        <taxon>Betaproteobacteria</taxon>
        <taxon>Burkholderiales</taxon>
        <taxon>Alcaligenaceae</taxon>
        <taxon>Eoetvoesiella</taxon>
    </lineage>
</organism>
<keyword evidence="3 6" id="KW-0081">Bacteriolytic enzyme</keyword>
<accession>A0A366HBV8</accession>
<evidence type="ECO:0000256" key="3">
    <source>
        <dbReference type="ARBA" id="ARBA00022638"/>
    </source>
</evidence>
<dbReference type="CDD" id="cd16900">
    <property type="entry name" value="endolysin_R21-like"/>
    <property type="match status" value="1"/>
</dbReference>
<dbReference type="EC" id="3.2.1.17" evidence="6"/>
<dbReference type="InterPro" id="IPR051018">
    <property type="entry name" value="Bacteriophage_GH24"/>
</dbReference>
<keyword evidence="2 6" id="KW-0929">Antimicrobial</keyword>
<dbReference type="InterPro" id="IPR023346">
    <property type="entry name" value="Lysozyme-like_dom_sf"/>
</dbReference>
<gene>
    <name evidence="7" type="ORF">DFR37_10558</name>
</gene>
<proteinExistence type="inferred from homology"/>
<dbReference type="InterPro" id="IPR034690">
    <property type="entry name" value="Endolysin_T4_type"/>
</dbReference>
<dbReference type="Pfam" id="PF00959">
    <property type="entry name" value="Phage_lysozyme"/>
    <property type="match status" value="1"/>
</dbReference>
<dbReference type="SUPFAM" id="SSF53955">
    <property type="entry name" value="Lysozyme-like"/>
    <property type="match status" value="1"/>
</dbReference>
<dbReference type="InterPro" id="IPR002196">
    <property type="entry name" value="Glyco_hydro_24"/>
</dbReference>
<dbReference type="Gene3D" id="1.10.530.40">
    <property type="match status" value="1"/>
</dbReference>
<dbReference type="HAMAP" id="MF_04110">
    <property type="entry name" value="ENDOLYSIN_T4"/>
    <property type="match status" value="1"/>
</dbReference>
<dbReference type="PANTHER" id="PTHR38107:SF3">
    <property type="entry name" value="LYSOZYME RRRD-RELATED"/>
    <property type="match status" value="1"/>
</dbReference>
<evidence type="ECO:0000256" key="1">
    <source>
        <dbReference type="ARBA" id="ARBA00000632"/>
    </source>
</evidence>
<dbReference type="GO" id="GO:0042742">
    <property type="term" value="P:defense response to bacterium"/>
    <property type="evidence" value="ECO:0007669"/>
    <property type="project" value="UniProtKB-KW"/>
</dbReference>
<comment type="catalytic activity">
    <reaction evidence="1 6">
        <text>Hydrolysis of (1-&gt;4)-beta-linkages between N-acetylmuramic acid and N-acetyl-D-glucosamine residues in a peptidoglycan and between N-acetyl-D-glucosamine residues in chitodextrins.</text>
        <dbReference type="EC" id="3.2.1.17"/>
    </reaction>
</comment>
<keyword evidence="8" id="KW-1185">Reference proteome</keyword>
<dbReference type="InterPro" id="IPR023347">
    <property type="entry name" value="Lysozyme_dom_sf"/>
</dbReference>
<dbReference type="GO" id="GO:0009253">
    <property type="term" value="P:peptidoglycan catabolic process"/>
    <property type="evidence" value="ECO:0007669"/>
    <property type="project" value="InterPro"/>
</dbReference>
<dbReference type="OrthoDB" id="8141296at2"/>
<evidence type="ECO:0000256" key="6">
    <source>
        <dbReference type="RuleBase" id="RU003788"/>
    </source>
</evidence>
<keyword evidence="5 6" id="KW-0326">Glycosidase</keyword>
<dbReference type="AlphaFoldDB" id="A0A366HBV8"/>
<comment type="caution">
    <text evidence="7">The sequence shown here is derived from an EMBL/GenBank/DDBJ whole genome shotgun (WGS) entry which is preliminary data.</text>
</comment>
<evidence type="ECO:0000256" key="5">
    <source>
        <dbReference type="ARBA" id="ARBA00023295"/>
    </source>
</evidence>
<dbReference type="PANTHER" id="PTHR38107">
    <property type="match status" value="1"/>
</dbReference>
<dbReference type="Proteomes" id="UP000253628">
    <property type="component" value="Unassembled WGS sequence"/>
</dbReference>
<evidence type="ECO:0000313" key="7">
    <source>
        <dbReference type="EMBL" id="RBP39267.1"/>
    </source>
</evidence>
<keyword evidence="4 6" id="KW-0378">Hydrolase</keyword>
<reference evidence="7 8" key="1">
    <citation type="submission" date="2018-06" db="EMBL/GenBank/DDBJ databases">
        <title>Genomic Encyclopedia of Type Strains, Phase IV (KMG-IV): sequencing the most valuable type-strain genomes for metagenomic binning, comparative biology and taxonomic classification.</title>
        <authorList>
            <person name="Goeker M."/>
        </authorList>
    </citation>
    <scope>NUCLEOTIDE SEQUENCE [LARGE SCALE GENOMIC DNA]</scope>
    <source>
        <strain evidence="7 8">DSM 25520</strain>
    </source>
</reference>
<dbReference type="GO" id="GO:0031640">
    <property type="term" value="P:killing of cells of another organism"/>
    <property type="evidence" value="ECO:0007669"/>
    <property type="project" value="UniProtKB-KW"/>
</dbReference>
<evidence type="ECO:0000313" key="8">
    <source>
        <dbReference type="Proteomes" id="UP000253628"/>
    </source>
</evidence>
<dbReference type="GO" id="GO:0003796">
    <property type="term" value="F:lysozyme activity"/>
    <property type="evidence" value="ECO:0007669"/>
    <property type="project" value="UniProtKB-EC"/>
</dbReference>
<evidence type="ECO:0000256" key="4">
    <source>
        <dbReference type="ARBA" id="ARBA00022801"/>
    </source>
</evidence>
<protein>
    <recommendedName>
        <fullName evidence="6">Lysozyme</fullName>
        <ecNumber evidence="6">3.2.1.17</ecNumber>
    </recommendedName>
</protein>
<evidence type="ECO:0000256" key="2">
    <source>
        <dbReference type="ARBA" id="ARBA00022529"/>
    </source>
</evidence>